<name>A0A059EAY0_9PROT</name>
<dbReference type="Proteomes" id="UP000024547">
    <property type="component" value="Unassembled WGS sequence"/>
</dbReference>
<dbReference type="InterPro" id="IPR018531">
    <property type="entry name" value="DUF1993"/>
</dbReference>
<dbReference type="PANTHER" id="PTHR36922:SF1">
    <property type="entry name" value="DUF1993 DOMAIN-CONTAINING PROTEIN"/>
    <property type="match status" value="1"/>
</dbReference>
<organism evidence="1 2">
    <name type="scientific">Hyphomonas atlantica</name>
    <dbReference type="NCBI Taxonomy" id="1280948"/>
    <lineage>
        <taxon>Bacteria</taxon>
        <taxon>Pseudomonadati</taxon>
        <taxon>Pseudomonadota</taxon>
        <taxon>Alphaproteobacteria</taxon>
        <taxon>Hyphomonadales</taxon>
        <taxon>Hyphomonadaceae</taxon>
        <taxon>Hyphomonas</taxon>
    </lineage>
</organism>
<dbReference type="STRING" id="1280948.HY36_00280"/>
<dbReference type="Gene3D" id="1.20.120.450">
    <property type="entry name" value="dinb family like domain"/>
    <property type="match status" value="1"/>
</dbReference>
<protein>
    <recommendedName>
        <fullName evidence="3">DUF1993 domain-containing protein</fullName>
    </recommendedName>
</protein>
<keyword evidence="2" id="KW-1185">Reference proteome</keyword>
<proteinExistence type="predicted"/>
<dbReference type="OrthoDB" id="338237at2"/>
<dbReference type="InterPro" id="IPR034660">
    <property type="entry name" value="DinB/YfiT-like"/>
</dbReference>
<dbReference type="Pfam" id="PF09351">
    <property type="entry name" value="DUF1993"/>
    <property type="match status" value="1"/>
</dbReference>
<reference evidence="1 2" key="1">
    <citation type="journal article" date="2014" name="Antonie Van Leeuwenhoek">
        <title>Hyphomonas beringensis sp. nov. and Hyphomonas chukchiensis sp. nov., isolated from surface seawater of the Bering Sea and Chukchi Sea.</title>
        <authorList>
            <person name="Li C."/>
            <person name="Lai Q."/>
            <person name="Li G."/>
            <person name="Dong C."/>
            <person name="Wang J."/>
            <person name="Liao Y."/>
            <person name="Shao Z."/>
        </authorList>
    </citation>
    <scope>NUCLEOTIDE SEQUENCE [LARGE SCALE GENOMIC DNA]</scope>
    <source>
        <strain evidence="1 2">22II1-22F38</strain>
    </source>
</reference>
<comment type="caution">
    <text evidence="1">The sequence shown here is derived from an EMBL/GenBank/DDBJ whole genome shotgun (WGS) entry which is preliminary data.</text>
</comment>
<evidence type="ECO:0000313" key="2">
    <source>
        <dbReference type="Proteomes" id="UP000024547"/>
    </source>
</evidence>
<dbReference type="eggNOG" id="COG3812">
    <property type="taxonomic scope" value="Bacteria"/>
</dbReference>
<dbReference type="SUPFAM" id="SSF109854">
    <property type="entry name" value="DinB/YfiT-like putative metalloenzymes"/>
    <property type="match status" value="1"/>
</dbReference>
<dbReference type="AlphaFoldDB" id="A0A059EAY0"/>
<evidence type="ECO:0008006" key="3">
    <source>
        <dbReference type="Google" id="ProtNLM"/>
    </source>
</evidence>
<dbReference type="PANTHER" id="PTHR36922">
    <property type="entry name" value="BLL2446 PROTEIN"/>
    <property type="match status" value="1"/>
</dbReference>
<accession>A0A059EAY0</accession>
<dbReference type="EMBL" id="AWFH01000001">
    <property type="protein sequence ID" value="KCZ64841.1"/>
    <property type="molecule type" value="Genomic_DNA"/>
</dbReference>
<dbReference type="PATRIC" id="fig|1280948.3.peg.58"/>
<sequence>MTIVKRNLDIYRTRLITLQNILGRAEAELVPEDPEKTALLTARLAEDMLPLPNQVWFACRQAELLLGKLNDTPVKEFEVDTASFADLQALVAETISRIEAQADAKESFAEAKTPLELPGMPTLSMTGQDYIDEWLTPNFYFHLVTAYDILRAEGLAIGKADYLSHLRPLLAAAMAS</sequence>
<gene>
    <name evidence="1" type="ORF">HY36_00280</name>
</gene>
<dbReference type="RefSeq" id="WP_051602359.1">
    <property type="nucleotide sequence ID" value="NZ_AWFH01000001.1"/>
</dbReference>
<evidence type="ECO:0000313" key="1">
    <source>
        <dbReference type="EMBL" id="KCZ64841.1"/>
    </source>
</evidence>